<name>A0A7Y9UKH3_9BURK</name>
<gene>
    <name evidence="8" type="ORF">BDD16_002706</name>
</gene>
<feature type="transmembrane region" description="Helical" evidence="6">
    <location>
        <begin position="49"/>
        <end position="67"/>
    </location>
</feature>
<dbReference type="InterPro" id="IPR004358">
    <property type="entry name" value="Sig_transdc_His_kin-like_C"/>
</dbReference>
<feature type="transmembrane region" description="Helical" evidence="6">
    <location>
        <begin position="172"/>
        <end position="190"/>
    </location>
</feature>
<dbReference type="SMART" id="SM00387">
    <property type="entry name" value="HATPase_c"/>
    <property type="match status" value="1"/>
</dbReference>
<dbReference type="Gene3D" id="3.30.565.10">
    <property type="entry name" value="Histidine kinase-like ATPase, C-terminal domain"/>
    <property type="match status" value="1"/>
</dbReference>
<dbReference type="Proteomes" id="UP000518288">
    <property type="component" value="Unassembled WGS sequence"/>
</dbReference>
<dbReference type="RefSeq" id="WP_179634455.1">
    <property type="nucleotide sequence ID" value="NZ_JACCFH010000001.1"/>
</dbReference>
<dbReference type="PANTHER" id="PTHR43047:SF9">
    <property type="entry name" value="HISTIDINE KINASE"/>
    <property type="match status" value="1"/>
</dbReference>
<proteinExistence type="predicted"/>
<evidence type="ECO:0000259" key="7">
    <source>
        <dbReference type="PROSITE" id="PS50109"/>
    </source>
</evidence>
<dbReference type="InterPro" id="IPR003594">
    <property type="entry name" value="HATPase_dom"/>
</dbReference>
<dbReference type="InterPro" id="IPR036890">
    <property type="entry name" value="HATPase_C_sf"/>
</dbReference>
<sequence length="609" mass="65215">MASLPADSHALPDGVRCLYAQLSASLIGQAAAVGGAAVLFLALPDVRRLNALSGWLLLAALAWGWRWRLHRAHVAQPEPPLTDWPVWHRRWAWSTLSCAGVWTLSLFWLYPLGNELQRAGLLALLACLAIGSATAGHRVTLFGVGCMVVAAVWQLVVLPDADGRSALSPSPWAGVLVMAGVVLGIALVGYHQRKFFLRLLSAQQHSGLLAAQLAAEKDIAEEARLEAEAATRARTQFFIAASHDLRQPLHALVLFTESLRLRNKDAVLVPTIASIGESVDALEALFDKLLDLTSIDSGAIVVEPRLFHMRELYARLKLHFEPQAFDKGLGLDFVGGRHAVRADPLLVERILRNLVSNAIRCTEDGGVLVSCRARSGRLLIQVWDTGLGIDERLLPRIFDEFYQVRAPAGPDPSSRKGLGLGLAIGRRLAELLDAPLSVRSRPGHGTVFSLLLPLGSAAQPGELAAAPLAATPAWTGPTLAGRHVVLVGAELETGPDGPGAMLQAWGAQVSAFCNAAQVLDWSTSQGRLPDLVLVGRTPAHERGGVDLVRALRQVFGVTLPAVLLSDGDGDGPPATETGIHLLARPVAPNRLRAMVNFKLSTRTISHPDL</sequence>
<dbReference type="GO" id="GO:0000155">
    <property type="term" value="F:phosphorelay sensor kinase activity"/>
    <property type="evidence" value="ECO:0007669"/>
    <property type="project" value="InterPro"/>
</dbReference>
<dbReference type="CDD" id="cd00082">
    <property type="entry name" value="HisKA"/>
    <property type="match status" value="1"/>
</dbReference>
<dbReference type="Gene3D" id="1.10.287.130">
    <property type="match status" value="1"/>
</dbReference>
<dbReference type="GO" id="GO:0009927">
    <property type="term" value="F:histidine phosphotransfer kinase activity"/>
    <property type="evidence" value="ECO:0007669"/>
    <property type="project" value="TreeGrafter"/>
</dbReference>
<dbReference type="SUPFAM" id="SSF47384">
    <property type="entry name" value="Homodimeric domain of signal transducing histidine kinase"/>
    <property type="match status" value="1"/>
</dbReference>
<keyword evidence="6" id="KW-0472">Membrane</keyword>
<keyword evidence="6" id="KW-0812">Transmembrane</keyword>
<dbReference type="Pfam" id="PF02518">
    <property type="entry name" value="HATPase_c"/>
    <property type="match status" value="1"/>
</dbReference>
<evidence type="ECO:0000256" key="2">
    <source>
        <dbReference type="ARBA" id="ARBA00012438"/>
    </source>
</evidence>
<dbReference type="InterPro" id="IPR003661">
    <property type="entry name" value="HisK_dim/P_dom"/>
</dbReference>
<dbReference type="Pfam" id="PF00512">
    <property type="entry name" value="HisKA"/>
    <property type="match status" value="1"/>
</dbReference>
<keyword evidence="9" id="KW-1185">Reference proteome</keyword>
<keyword evidence="4" id="KW-0808">Transferase</keyword>
<dbReference type="InterPro" id="IPR005467">
    <property type="entry name" value="His_kinase_dom"/>
</dbReference>
<evidence type="ECO:0000256" key="3">
    <source>
        <dbReference type="ARBA" id="ARBA00022553"/>
    </source>
</evidence>
<dbReference type="AlphaFoldDB" id="A0A7Y9UKH3"/>
<dbReference type="SUPFAM" id="SSF52172">
    <property type="entry name" value="CheY-like"/>
    <property type="match status" value="1"/>
</dbReference>
<protein>
    <recommendedName>
        <fullName evidence="2">histidine kinase</fullName>
        <ecNumber evidence="2">2.7.13.3</ecNumber>
    </recommendedName>
</protein>
<evidence type="ECO:0000256" key="5">
    <source>
        <dbReference type="ARBA" id="ARBA00022777"/>
    </source>
</evidence>
<evidence type="ECO:0000256" key="1">
    <source>
        <dbReference type="ARBA" id="ARBA00000085"/>
    </source>
</evidence>
<dbReference type="EC" id="2.7.13.3" evidence="2"/>
<dbReference type="SUPFAM" id="SSF55874">
    <property type="entry name" value="ATPase domain of HSP90 chaperone/DNA topoisomerase II/histidine kinase"/>
    <property type="match status" value="1"/>
</dbReference>
<dbReference type="SMART" id="SM00388">
    <property type="entry name" value="HisKA"/>
    <property type="match status" value="1"/>
</dbReference>
<dbReference type="GO" id="GO:0005886">
    <property type="term" value="C:plasma membrane"/>
    <property type="evidence" value="ECO:0007669"/>
    <property type="project" value="TreeGrafter"/>
</dbReference>
<feature type="domain" description="Histidine kinase" evidence="7">
    <location>
        <begin position="240"/>
        <end position="456"/>
    </location>
</feature>
<evidence type="ECO:0000256" key="6">
    <source>
        <dbReference type="SAM" id="Phobius"/>
    </source>
</evidence>
<dbReference type="InterPro" id="IPR011006">
    <property type="entry name" value="CheY-like_superfamily"/>
</dbReference>
<organism evidence="8 9">
    <name type="scientific">Sphaerotilus montanus</name>
    <dbReference type="NCBI Taxonomy" id="522889"/>
    <lineage>
        <taxon>Bacteria</taxon>
        <taxon>Pseudomonadati</taxon>
        <taxon>Pseudomonadota</taxon>
        <taxon>Betaproteobacteria</taxon>
        <taxon>Burkholderiales</taxon>
        <taxon>Sphaerotilaceae</taxon>
        <taxon>Sphaerotilus</taxon>
    </lineage>
</organism>
<evidence type="ECO:0000313" key="9">
    <source>
        <dbReference type="Proteomes" id="UP000518288"/>
    </source>
</evidence>
<dbReference type="EMBL" id="JACCFH010000001">
    <property type="protein sequence ID" value="NYG33720.1"/>
    <property type="molecule type" value="Genomic_DNA"/>
</dbReference>
<accession>A0A7Y9UKH3</accession>
<feature type="transmembrane region" description="Helical" evidence="6">
    <location>
        <begin position="91"/>
        <end position="110"/>
    </location>
</feature>
<evidence type="ECO:0000313" key="8">
    <source>
        <dbReference type="EMBL" id="NYG33720.1"/>
    </source>
</evidence>
<reference evidence="8 9" key="1">
    <citation type="submission" date="2020-07" db="EMBL/GenBank/DDBJ databases">
        <title>Genomic Encyclopedia of Archaeal and Bacterial Type Strains, Phase II (KMG-II): from individual species to whole genera.</title>
        <authorList>
            <person name="Goeker M."/>
        </authorList>
    </citation>
    <scope>NUCLEOTIDE SEQUENCE [LARGE SCALE GENOMIC DNA]</scope>
    <source>
        <strain evidence="8 9">DSM 21226</strain>
    </source>
</reference>
<dbReference type="InterPro" id="IPR036097">
    <property type="entry name" value="HisK_dim/P_sf"/>
</dbReference>
<comment type="caution">
    <text evidence="8">The sequence shown here is derived from an EMBL/GenBank/DDBJ whole genome shotgun (WGS) entry which is preliminary data.</text>
</comment>
<dbReference type="PRINTS" id="PR00344">
    <property type="entry name" value="BCTRLSENSOR"/>
</dbReference>
<dbReference type="PANTHER" id="PTHR43047">
    <property type="entry name" value="TWO-COMPONENT HISTIDINE PROTEIN KINASE"/>
    <property type="match status" value="1"/>
</dbReference>
<evidence type="ECO:0000256" key="4">
    <source>
        <dbReference type="ARBA" id="ARBA00022679"/>
    </source>
</evidence>
<keyword evidence="3" id="KW-0597">Phosphoprotein</keyword>
<feature type="transmembrane region" description="Helical" evidence="6">
    <location>
        <begin position="122"/>
        <end position="152"/>
    </location>
</feature>
<keyword evidence="6" id="KW-1133">Transmembrane helix</keyword>
<feature type="transmembrane region" description="Helical" evidence="6">
    <location>
        <begin position="20"/>
        <end position="42"/>
    </location>
</feature>
<keyword evidence="5 8" id="KW-0418">Kinase</keyword>
<comment type="catalytic activity">
    <reaction evidence="1">
        <text>ATP + protein L-histidine = ADP + protein N-phospho-L-histidine.</text>
        <dbReference type="EC" id="2.7.13.3"/>
    </reaction>
</comment>
<dbReference type="PROSITE" id="PS50109">
    <property type="entry name" value="HIS_KIN"/>
    <property type="match status" value="1"/>
</dbReference>